<dbReference type="InterPro" id="IPR035897">
    <property type="entry name" value="Toll_tir_struct_dom_sf"/>
</dbReference>
<dbReference type="AlphaFoldDB" id="A0A9D1RCJ3"/>
<dbReference type="InterPro" id="IPR000157">
    <property type="entry name" value="TIR_dom"/>
</dbReference>
<dbReference type="GO" id="GO:0007165">
    <property type="term" value="P:signal transduction"/>
    <property type="evidence" value="ECO:0007669"/>
    <property type="project" value="InterPro"/>
</dbReference>
<evidence type="ECO:0000313" key="3">
    <source>
        <dbReference type="Proteomes" id="UP000824205"/>
    </source>
</evidence>
<reference evidence="2" key="2">
    <citation type="submission" date="2021-04" db="EMBL/GenBank/DDBJ databases">
        <authorList>
            <person name="Gilroy R."/>
        </authorList>
    </citation>
    <scope>NUCLEOTIDE SEQUENCE</scope>
    <source>
        <strain evidence="2">421</strain>
    </source>
</reference>
<sequence>MKVFISHKDADSLQALLLKRAFENEGISAYLDVLDSSINQGGKALTEHIKGHLNQCTDIIVLMSEATKYSWWVPFEIGMSAQIDMPTATYLKDNVVLPSYLSYWPRLKTINDVSTYVSVRKKTERTLNEEYSNFELSSVSNRRKIETPIFYENLKRELR</sequence>
<feature type="domain" description="TIR" evidence="1">
    <location>
        <begin position="3"/>
        <end position="110"/>
    </location>
</feature>
<name>A0A9D1RCJ3_9FIRM</name>
<accession>A0A9D1RCJ3</accession>
<dbReference type="EMBL" id="DXGE01000016">
    <property type="protein sequence ID" value="HIW85593.1"/>
    <property type="molecule type" value="Genomic_DNA"/>
</dbReference>
<dbReference type="Gene3D" id="3.40.50.10140">
    <property type="entry name" value="Toll/interleukin-1 receptor homology (TIR) domain"/>
    <property type="match status" value="1"/>
</dbReference>
<dbReference type="SUPFAM" id="SSF52200">
    <property type="entry name" value="Toll/Interleukin receptor TIR domain"/>
    <property type="match status" value="1"/>
</dbReference>
<keyword evidence="2" id="KW-0675">Receptor</keyword>
<dbReference type="Pfam" id="PF13676">
    <property type="entry name" value="TIR_2"/>
    <property type="match status" value="1"/>
</dbReference>
<protein>
    <submittedName>
        <fullName evidence="2">Toll/interleukin-1 receptor domain-containing protein</fullName>
    </submittedName>
</protein>
<dbReference type="Proteomes" id="UP000824205">
    <property type="component" value="Unassembled WGS sequence"/>
</dbReference>
<evidence type="ECO:0000259" key="1">
    <source>
        <dbReference type="Pfam" id="PF13676"/>
    </source>
</evidence>
<comment type="caution">
    <text evidence="2">The sequence shown here is derived from an EMBL/GenBank/DDBJ whole genome shotgun (WGS) entry which is preliminary data.</text>
</comment>
<evidence type="ECO:0000313" key="2">
    <source>
        <dbReference type="EMBL" id="HIW85593.1"/>
    </source>
</evidence>
<organism evidence="2 3">
    <name type="scientific">Candidatus Eubacterium faecipullorum</name>
    <dbReference type="NCBI Taxonomy" id="2838571"/>
    <lineage>
        <taxon>Bacteria</taxon>
        <taxon>Bacillati</taxon>
        <taxon>Bacillota</taxon>
        <taxon>Clostridia</taxon>
        <taxon>Eubacteriales</taxon>
        <taxon>Eubacteriaceae</taxon>
        <taxon>Eubacterium</taxon>
    </lineage>
</organism>
<gene>
    <name evidence="2" type="ORF">IAA48_03770</name>
</gene>
<proteinExistence type="predicted"/>
<reference evidence="2" key="1">
    <citation type="journal article" date="2021" name="PeerJ">
        <title>Extensive microbial diversity within the chicken gut microbiome revealed by metagenomics and culture.</title>
        <authorList>
            <person name="Gilroy R."/>
            <person name="Ravi A."/>
            <person name="Getino M."/>
            <person name="Pursley I."/>
            <person name="Horton D.L."/>
            <person name="Alikhan N.F."/>
            <person name="Baker D."/>
            <person name="Gharbi K."/>
            <person name="Hall N."/>
            <person name="Watson M."/>
            <person name="Adriaenssens E.M."/>
            <person name="Foster-Nyarko E."/>
            <person name="Jarju S."/>
            <person name="Secka A."/>
            <person name="Antonio M."/>
            <person name="Oren A."/>
            <person name="Chaudhuri R.R."/>
            <person name="La Ragione R."/>
            <person name="Hildebrand F."/>
            <person name="Pallen M.J."/>
        </authorList>
    </citation>
    <scope>NUCLEOTIDE SEQUENCE</scope>
    <source>
        <strain evidence="2">421</strain>
    </source>
</reference>